<gene>
    <name evidence="11" type="ORF">SAMN04487969_101753</name>
</gene>
<dbReference type="GO" id="GO:0043565">
    <property type="term" value="F:sequence-specific DNA binding"/>
    <property type="evidence" value="ECO:0007669"/>
    <property type="project" value="InterPro"/>
</dbReference>
<dbReference type="SMART" id="SM00342">
    <property type="entry name" value="HTH_ARAC"/>
    <property type="match status" value="1"/>
</dbReference>
<dbReference type="OrthoDB" id="159632at2"/>
<evidence type="ECO:0000259" key="10">
    <source>
        <dbReference type="PROSITE" id="PS50110"/>
    </source>
</evidence>
<evidence type="ECO:0000313" key="12">
    <source>
        <dbReference type="Proteomes" id="UP000183410"/>
    </source>
</evidence>
<dbReference type="InterPro" id="IPR051552">
    <property type="entry name" value="HptR"/>
</dbReference>
<evidence type="ECO:0000256" key="7">
    <source>
        <dbReference type="ARBA" id="ARBA00023163"/>
    </source>
</evidence>
<keyword evidence="12" id="KW-1185">Reference proteome</keyword>
<organism evidence="11 12">
    <name type="scientific">Paenibacillus algorifonticola</name>
    <dbReference type="NCBI Taxonomy" id="684063"/>
    <lineage>
        <taxon>Bacteria</taxon>
        <taxon>Bacillati</taxon>
        <taxon>Bacillota</taxon>
        <taxon>Bacilli</taxon>
        <taxon>Bacillales</taxon>
        <taxon>Paenibacillaceae</taxon>
        <taxon>Paenibacillus</taxon>
    </lineage>
</organism>
<evidence type="ECO:0000259" key="9">
    <source>
        <dbReference type="PROSITE" id="PS01124"/>
    </source>
</evidence>
<dbReference type="SUPFAM" id="SSF46689">
    <property type="entry name" value="Homeodomain-like"/>
    <property type="match status" value="2"/>
</dbReference>
<comment type="subcellular location">
    <subcellularLocation>
        <location evidence="1">Cytoplasm</location>
    </subcellularLocation>
</comment>
<evidence type="ECO:0000256" key="1">
    <source>
        <dbReference type="ARBA" id="ARBA00004496"/>
    </source>
</evidence>
<keyword evidence="4" id="KW-0902">Two-component regulatory system</keyword>
<dbReference type="AlphaFoldDB" id="A0A1I1YSL8"/>
<dbReference type="GO" id="GO:0000160">
    <property type="term" value="P:phosphorelay signal transduction system"/>
    <property type="evidence" value="ECO:0007669"/>
    <property type="project" value="UniProtKB-KW"/>
</dbReference>
<evidence type="ECO:0000256" key="2">
    <source>
        <dbReference type="ARBA" id="ARBA00022490"/>
    </source>
</evidence>
<dbReference type="Gene3D" id="3.40.50.2300">
    <property type="match status" value="1"/>
</dbReference>
<evidence type="ECO:0000256" key="5">
    <source>
        <dbReference type="ARBA" id="ARBA00023015"/>
    </source>
</evidence>
<evidence type="ECO:0000256" key="3">
    <source>
        <dbReference type="ARBA" id="ARBA00022553"/>
    </source>
</evidence>
<name>A0A1I1YSL8_9BACL</name>
<keyword evidence="2" id="KW-0963">Cytoplasm</keyword>
<dbReference type="RefSeq" id="WP_046230870.1">
    <property type="nucleotide sequence ID" value="NZ_FONN01000001.1"/>
</dbReference>
<dbReference type="PANTHER" id="PTHR42713:SF3">
    <property type="entry name" value="TRANSCRIPTIONAL REGULATORY PROTEIN HPTR"/>
    <property type="match status" value="1"/>
</dbReference>
<keyword evidence="3 8" id="KW-0597">Phosphoprotein</keyword>
<dbReference type="InterPro" id="IPR001789">
    <property type="entry name" value="Sig_transdc_resp-reg_receiver"/>
</dbReference>
<dbReference type="InterPro" id="IPR011006">
    <property type="entry name" value="CheY-like_superfamily"/>
</dbReference>
<dbReference type="Gene3D" id="1.10.10.60">
    <property type="entry name" value="Homeodomain-like"/>
    <property type="match status" value="2"/>
</dbReference>
<evidence type="ECO:0000256" key="6">
    <source>
        <dbReference type="ARBA" id="ARBA00023125"/>
    </source>
</evidence>
<dbReference type="Proteomes" id="UP000183410">
    <property type="component" value="Unassembled WGS sequence"/>
</dbReference>
<reference evidence="12" key="1">
    <citation type="submission" date="2016-10" db="EMBL/GenBank/DDBJ databases">
        <authorList>
            <person name="Varghese N."/>
            <person name="Submissions S."/>
        </authorList>
    </citation>
    <scope>NUCLEOTIDE SEQUENCE [LARGE SCALE GENOMIC DNA]</scope>
    <source>
        <strain evidence="12">CGMCC 1.10223</strain>
    </source>
</reference>
<dbReference type="SUPFAM" id="SSF52172">
    <property type="entry name" value="CheY-like"/>
    <property type="match status" value="1"/>
</dbReference>
<keyword evidence="6" id="KW-0238">DNA-binding</keyword>
<feature type="domain" description="HTH araC/xylS-type" evidence="9">
    <location>
        <begin position="238"/>
        <end position="336"/>
    </location>
</feature>
<sequence>MFQILVAEDEMWIRTAIVEMIERFDLGFTVVAEANDGREAWNLINEFWPNVIITDIVMPHMDGLSLIQKCDEYKLSIVPIVISGYENFNYAQQAMRYGATEYLLKPVAADDLKRALQRSVERLQNSHHLHEPLHKIQRFVENIESWDHQRLIREVTDIIQFIMKLKTPDPGVKSGLFRIFSNKLNEQLESVISGYQMTDYVHNKDQEMVKLYFYKLIEEWSKHLHISQASSKNRLLMKRVYEYVQQNYVNEITLSQISEYVELSVSRFCVLFKQSNGDSFVNYLNHYRIEKAKQLLLEPDLKVYEVAEMVGFGTLPYFNRLFKSIMNQSPNEYRRSLGL</sequence>
<feature type="modified residue" description="4-aspartylphosphate" evidence="8">
    <location>
        <position position="55"/>
    </location>
</feature>
<keyword evidence="5" id="KW-0805">Transcription regulation</keyword>
<dbReference type="PANTHER" id="PTHR42713">
    <property type="entry name" value="HISTIDINE KINASE-RELATED"/>
    <property type="match status" value="1"/>
</dbReference>
<dbReference type="GO" id="GO:0005737">
    <property type="term" value="C:cytoplasm"/>
    <property type="evidence" value="ECO:0007669"/>
    <property type="project" value="UniProtKB-SubCell"/>
</dbReference>
<evidence type="ECO:0000313" key="11">
    <source>
        <dbReference type="EMBL" id="SFE22461.1"/>
    </source>
</evidence>
<dbReference type="Pfam" id="PF00072">
    <property type="entry name" value="Response_reg"/>
    <property type="match status" value="1"/>
</dbReference>
<dbReference type="CDD" id="cd17536">
    <property type="entry name" value="REC_YesN-like"/>
    <property type="match status" value="1"/>
</dbReference>
<dbReference type="Pfam" id="PF12833">
    <property type="entry name" value="HTH_18"/>
    <property type="match status" value="1"/>
</dbReference>
<evidence type="ECO:0000256" key="8">
    <source>
        <dbReference type="PROSITE-ProRule" id="PRU00169"/>
    </source>
</evidence>
<dbReference type="PROSITE" id="PS50110">
    <property type="entry name" value="RESPONSE_REGULATORY"/>
    <property type="match status" value="1"/>
</dbReference>
<dbReference type="InterPro" id="IPR018062">
    <property type="entry name" value="HTH_AraC-typ_CS"/>
</dbReference>
<feature type="domain" description="Response regulatory" evidence="10">
    <location>
        <begin position="3"/>
        <end position="120"/>
    </location>
</feature>
<dbReference type="InterPro" id="IPR018060">
    <property type="entry name" value="HTH_AraC"/>
</dbReference>
<evidence type="ECO:0000256" key="4">
    <source>
        <dbReference type="ARBA" id="ARBA00023012"/>
    </source>
</evidence>
<dbReference type="InterPro" id="IPR009057">
    <property type="entry name" value="Homeodomain-like_sf"/>
</dbReference>
<proteinExistence type="predicted"/>
<dbReference type="GO" id="GO:0003700">
    <property type="term" value="F:DNA-binding transcription factor activity"/>
    <property type="evidence" value="ECO:0007669"/>
    <property type="project" value="InterPro"/>
</dbReference>
<dbReference type="SMART" id="SM00448">
    <property type="entry name" value="REC"/>
    <property type="match status" value="1"/>
</dbReference>
<accession>A0A1I1YSL8</accession>
<dbReference type="EMBL" id="FONN01000001">
    <property type="protein sequence ID" value="SFE22461.1"/>
    <property type="molecule type" value="Genomic_DNA"/>
</dbReference>
<dbReference type="PROSITE" id="PS00041">
    <property type="entry name" value="HTH_ARAC_FAMILY_1"/>
    <property type="match status" value="1"/>
</dbReference>
<protein>
    <submittedName>
        <fullName evidence="11">Two-component system, response regulator YesN</fullName>
    </submittedName>
</protein>
<keyword evidence="7" id="KW-0804">Transcription</keyword>
<dbReference type="PROSITE" id="PS01124">
    <property type="entry name" value="HTH_ARAC_FAMILY_2"/>
    <property type="match status" value="1"/>
</dbReference>